<name>A0AAN7VMD8_9COLE</name>
<sequence length="846" mass="98377">MAIWFLFKETIVVIIICQVCVYSLDLLENLKLKRENSPELNNFLKSVLEKKEIFKNIRETANLLSHDDKSAHKTTHKKTCVITHAPPNIERRERDEFPIQNGGGGCSRENSDCYHRKECNCEKCNANNEECPNCNEKQTDTCDEENKNETGDEGISYEIFTPKPEVGKTNKEYLEFKETTEEHSKHALKNKKPKTRQSVSDIPKKSITTKTNLKNIYTKFHSKHNENEFKQNDLRNVLEETSELDTIGDFQKTDANGANINERAIDVNREQDSFNAITTSNYETMEKRQILKNSEDAFSEFSVNVDKIKRDETFSYSTPTNNHRNLENVDSFKDVVEHVAIYKSLDARNRKKFWRSPIKHRPRALYLRHHPYRHYERLKPFHNYPYIRYADKENHHSYNNKRGHEKRIRRHSQFIDYHDILPHKDMKAAHTKRIVRWDKQHGGTPVKEWINPKNPIKDDGGGSEKQLNLNSEKFLGKSVESNDYGQMQDALSGHLASLIVDKVITELKSHKELSSRFLNGLSHRQHLGRDMKVLEAFLTSEAENDLKHKEQMMHNIMAALNKLVMDVVQRQTCKRISPELRKFLIRMIKQSRREIDEDSKIAEEGVPLPVVKSSKPRKASDYQPENSFLFHKSSKEVEHDQMVGNVQEKIEMVNGLIDRYDHLKSNCKDQASDVHEYLQKHLAMLQQIMRTLQEKKKTPRIAKDTSSLTGKYAHGQHSPKKPLISSFNVDAVFKEHLKKLKDKASSNEEIGTSYLNSHSKHQESHTDINSKNHNKSETKESAVSKQYQKLAETADYLRKNREADEKIGRLFSNSKDAENEETKSVNTENIDLSKIKFEQLVPYNLG</sequence>
<feature type="region of interest" description="Disordered" evidence="1">
    <location>
        <begin position="179"/>
        <end position="206"/>
    </location>
</feature>
<proteinExistence type="predicted"/>
<evidence type="ECO:0000313" key="2">
    <source>
        <dbReference type="EMBL" id="KAK5647791.1"/>
    </source>
</evidence>
<comment type="caution">
    <text evidence="2">The sequence shown here is derived from an EMBL/GenBank/DDBJ whole genome shotgun (WGS) entry which is preliminary data.</text>
</comment>
<keyword evidence="3" id="KW-1185">Reference proteome</keyword>
<evidence type="ECO:0000256" key="1">
    <source>
        <dbReference type="SAM" id="MobiDB-lite"/>
    </source>
</evidence>
<reference evidence="2 3" key="1">
    <citation type="journal article" date="2024" name="Insects">
        <title>An Improved Chromosome-Level Genome Assembly of the Firefly Pyrocoelia pectoralis.</title>
        <authorList>
            <person name="Fu X."/>
            <person name="Meyer-Rochow V.B."/>
            <person name="Ballantyne L."/>
            <person name="Zhu X."/>
        </authorList>
    </citation>
    <scope>NUCLEOTIDE SEQUENCE [LARGE SCALE GENOMIC DNA]</scope>
    <source>
        <strain evidence="2">XCY_ONT2</strain>
    </source>
</reference>
<accession>A0AAN7VMD8</accession>
<evidence type="ECO:0000313" key="3">
    <source>
        <dbReference type="Proteomes" id="UP001329430"/>
    </source>
</evidence>
<protein>
    <submittedName>
        <fullName evidence="2">Uncharacterized protein</fullName>
    </submittedName>
</protein>
<dbReference type="EMBL" id="JAVRBK010000002">
    <property type="protein sequence ID" value="KAK5647791.1"/>
    <property type="molecule type" value="Genomic_DNA"/>
</dbReference>
<feature type="compositionally biased region" description="Basic and acidic residues" evidence="1">
    <location>
        <begin position="760"/>
        <end position="782"/>
    </location>
</feature>
<dbReference type="Proteomes" id="UP001329430">
    <property type="component" value="Chromosome 2"/>
</dbReference>
<gene>
    <name evidence="2" type="ORF">RI129_002683</name>
</gene>
<feature type="compositionally biased region" description="Basic residues" evidence="1">
    <location>
        <begin position="186"/>
        <end position="195"/>
    </location>
</feature>
<organism evidence="2 3">
    <name type="scientific">Pyrocoelia pectoralis</name>
    <dbReference type="NCBI Taxonomy" id="417401"/>
    <lineage>
        <taxon>Eukaryota</taxon>
        <taxon>Metazoa</taxon>
        <taxon>Ecdysozoa</taxon>
        <taxon>Arthropoda</taxon>
        <taxon>Hexapoda</taxon>
        <taxon>Insecta</taxon>
        <taxon>Pterygota</taxon>
        <taxon>Neoptera</taxon>
        <taxon>Endopterygota</taxon>
        <taxon>Coleoptera</taxon>
        <taxon>Polyphaga</taxon>
        <taxon>Elateriformia</taxon>
        <taxon>Elateroidea</taxon>
        <taxon>Lampyridae</taxon>
        <taxon>Lampyrinae</taxon>
        <taxon>Pyrocoelia</taxon>
    </lineage>
</organism>
<dbReference type="AlphaFoldDB" id="A0AAN7VMD8"/>
<feature type="region of interest" description="Disordered" evidence="1">
    <location>
        <begin position="756"/>
        <end position="785"/>
    </location>
</feature>
<feature type="compositionally biased region" description="Polar residues" evidence="1">
    <location>
        <begin position="196"/>
        <end position="206"/>
    </location>
</feature>
<feature type="region of interest" description="Disordered" evidence="1">
    <location>
        <begin position="694"/>
        <end position="721"/>
    </location>
</feature>